<dbReference type="InterPro" id="IPR043129">
    <property type="entry name" value="ATPase_NBD"/>
</dbReference>
<dbReference type="InterPro" id="IPR000600">
    <property type="entry name" value="ROK"/>
</dbReference>
<dbReference type="SUPFAM" id="SSF53067">
    <property type="entry name" value="Actin-like ATPase domain"/>
    <property type="match status" value="1"/>
</dbReference>
<reference evidence="2 3" key="1">
    <citation type="submission" date="2020-09" db="EMBL/GenBank/DDBJ databases">
        <title>Genome sequences of type strains of Chitinophaga qingshengii and Chitinophaga varians.</title>
        <authorList>
            <person name="Kittiwongwattana C."/>
        </authorList>
    </citation>
    <scope>NUCLEOTIDE SEQUENCE [LARGE SCALE GENOMIC DNA]</scope>
    <source>
        <strain evidence="2 3">JCM 30026</strain>
    </source>
</reference>
<dbReference type="Proteomes" id="UP000659124">
    <property type="component" value="Unassembled WGS sequence"/>
</dbReference>
<dbReference type="RefSeq" id="WP_188091417.1">
    <property type="nucleotide sequence ID" value="NZ_JACVFC010000005.1"/>
</dbReference>
<dbReference type="EMBL" id="JACVFC010000005">
    <property type="protein sequence ID" value="MBC9934310.1"/>
    <property type="molecule type" value="Genomic_DNA"/>
</dbReference>
<proteinExistence type="inferred from homology"/>
<sequence length="288" mass="31560">MKSSMALGIDIGGSHITAALVNLETRTIDTHSWHRTRVNSQGSATEIIEAWAAVINDAFGDIPADTRYIGIGMPGPFDYELGISRMKDQHKYDALYDLNVKQLLAAKLGLTPDKIRFINDAGCFLQGEVFSGAGRNYGHVIGLTLGTGLGSAIYHGGLAADADRWCTPYRDGIAEDYLSTRWFVKRYLELTGKTVKDVKELTTYLDSDPVVQQVFDEFAHNLANFLTGFIRDESPEAIVIGGNIAQASALFFPAVKRELAQHNYHMPLLEASLGEQAAILGAASIWYE</sequence>
<evidence type="ECO:0000256" key="1">
    <source>
        <dbReference type="ARBA" id="ARBA00006479"/>
    </source>
</evidence>
<keyword evidence="3" id="KW-1185">Reference proteome</keyword>
<evidence type="ECO:0000313" key="2">
    <source>
        <dbReference type="EMBL" id="MBC9934310.1"/>
    </source>
</evidence>
<dbReference type="Pfam" id="PF00480">
    <property type="entry name" value="ROK"/>
    <property type="match status" value="1"/>
</dbReference>
<dbReference type="Gene3D" id="3.30.420.40">
    <property type="match status" value="2"/>
</dbReference>
<accession>A0ABR7TUZ4</accession>
<comment type="caution">
    <text evidence="2">The sequence shown here is derived from an EMBL/GenBank/DDBJ whole genome shotgun (WGS) entry which is preliminary data.</text>
</comment>
<dbReference type="PANTHER" id="PTHR18964:SF149">
    <property type="entry name" value="BIFUNCTIONAL UDP-N-ACETYLGLUCOSAMINE 2-EPIMERASE_N-ACETYLMANNOSAMINE KINASE"/>
    <property type="match status" value="1"/>
</dbReference>
<evidence type="ECO:0000313" key="3">
    <source>
        <dbReference type="Proteomes" id="UP000659124"/>
    </source>
</evidence>
<protein>
    <submittedName>
        <fullName evidence="2">ROK family protein</fullName>
    </submittedName>
</protein>
<name>A0ABR7TUZ4_9BACT</name>
<gene>
    <name evidence="2" type="ORF">ICL07_28240</name>
</gene>
<dbReference type="PANTHER" id="PTHR18964">
    <property type="entry name" value="ROK (REPRESSOR, ORF, KINASE) FAMILY"/>
    <property type="match status" value="1"/>
</dbReference>
<organism evidence="2 3">
    <name type="scientific">Chitinophaga qingshengii</name>
    <dbReference type="NCBI Taxonomy" id="1569794"/>
    <lineage>
        <taxon>Bacteria</taxon>
        <taxon>Pseudomonadati</taxon>
        <taxon>Bacteroidota</taxon>
        <taxon>Chitinophagia</taxon>
        <taxon>Chitinophagales</taxon>
        <taxon>Chitinophagaceae</taxon>
        <taxon>Chitinophaga</taxon>
    </lineage>
</organism>
<comment type="similarity">
    <text evidence="1">Belongs to the ROK (NagC/XylR) family.</text>
</comment>